<organism evidence="2 3">
    <name type="scientific">Cyclotella atomus</name>
    <dbReference type="NCBI Taxonomy" id="382360"/>
    <lineage>
        <taxon>Eukaryota</taxon>
        <taxon>Sar</taxon>
        <taxon>Stramenopiles</taxon>
        <taxon>Ochrophyta</taxon>
        <taxon>Bacillariophyta</taxon>
        <taxon>Coscinodiscophyceae</taxon>
        <taxon>Thalassiosirophycidae</taxon>
        <taxon>Stephanodiscales</taxon>
        <taxon>Stephanodiscaceae</taxon>
        <taxon>Cyclotella</taxon>
    </lineage>
</organism>
<protein>
    <recommendedName>
        <fullName evidence="4">RNase H type-1 domain-containing protein</fullName>
    </recommendedName>
</protein>
<evidence type="ECO:0000313" key="2">
    <source>
        <dbReference type="EMBL" id="KAL3798946.1"/>
    </source>
</evidence>
<accession>A0ABD3QGJ3</accession>
<reference evidence="2 3" key="1">
    <citation type="submission" date="2024-10" db="EMBL/GenBank/DDBJ databases">
        <title>Updated reference genomes for cyclostephanoid diatoms.</title>
        <authorList>
            <person name="Roberts W.R."/>
            <person name="Alverson A.J."/>
        </authorList>
    </citation>
    <scope>NUCLEOTIDE SEQUENCE [LARGE SCALE GENOMIC DNA]</scope>
    <source>
        <strain evidence="2 3">AJA010-31</strain>
    </source>
</reference>
<feature type="region of interest" description="Disordered" evidence="1">
    <location>
        <begin position="520"/>
        <end position="542"/>
    </location>
</feature>
<evidence type="ECO:0000313" key="3">
    <source>
        <dbReference type="Proteomes" id="UP001530400"/>
    </source>
</evidence>
<dbReference type="EMBL" id="JALLPJ020000198">
    <property type="protein sequence ID" value="KAL3798946.1"/>
    <property type="molecule type" value="Genomic_DNA"/>
</dbReference>
<name>A0ABD3QGJ3_9STRA</name>
<comment type="caution">
    <text evidence="2">The sequence shown here is derived from an EMBL/GenBank/DDBJ whole genome shotgun (WGS) entry which is preliminary data.</text>
</comment>
<evidence type="ECO:0000256" key="1">
    <source>
        <dbReference type="SAM" id="MobiDB-lite"/>
    </source>
</evidence>
<proteinExistence type="predicted"/>
<evidence type="ECO:0008006" key="4">
    <source>
        <dbReference type="Google" id="ProtNLM"/>
    </source>
</evidence>
<gene>
    <name evidence="2" type="ORF">ACHAWO_010160</name>
</gene>
<keyword evidence="3" id="KW-1185">Reference proteome</keyword>
<dbReference type="Proteomes" id="UP001530400">
    <property type="component" value="Unassembled WGS sequence"/>
</dbReference>
<sequence>MIDDKIGGGFKPIPQRAYKTLRYSSEQGWDLGLDPNTLEYWTKCPSVFSPSRPITRALRLHEIAALWDFMLPDENELPSTIRELYLTSLLRGPPGKLLRKFGYGPLRYLWLEFGKPSNPNVMADRLIDYSSTTIEDQAIKDSYLKASRSDDAPIDFEIWALPNESELQTRARDFLRLACHSFWRLKLTREAFDWLHNSPDSLSSESKLNKEAIRDCLTRSSNSTFWDWADGSRLFFWRWKHWWKSARDGETLFHEEPPPKWLGRNLPAPSWHYELLLREKEQKLVFRRYLEFGFADCVVPRFGVPKSEDDIRLVWDATRNGVNATLWAPSFWMPLFRTLMDLIIKWLPCSVSDYFAGNIPDLPKESDWRIPEQSDMDVGEMFLNYMMHFTERHSFGARIVTGEGENEIQHVMRFNRLLFGGRPCPYLAVQGHARAMELVLGNHEDPANPLHWVRTITNWPYDLHYDPSMPRIIRVRADGEMAAGSPAFVDDGRTAGVTREICHSAAHRVSTYVNFLGEQNASRKRRPTSRTPGAWTGKMLWTNEPHPKKGVLPQKWQIQRADLRSLRDAIESGVEPDRKLFLSATCRGMSQTEVYTDLRPYYKSFYNALEAWRPNRDTEGWRQDDTDDEDIDTYDLVDENCSPPPTVMITPEAARDLDALLVFYESEEPQFLLCRPRGPNDVVYFGGDASAAAYGAGCQLVDGTVLIWMGNWTQSETDRGSNWREAFNLARVFLHQIRSGALDGKEVWMATDNLVWALIGNKGMSRRKGLSDIVRDIKIECRKHEVFWHPFHISGKRMIKIGFDGLSRGDFDSGVMLGRDIRSLVPLGVSAVDFEDNQIVPWLKSWMGNDYTPPLTVNDWFYAGHQPGVHVWAPPPAGALIALEEMAQAKLKRPFEVAHNGEGASTKKWIFGCLLNQIHHCGLTLVVNLLFLGFLSHFVTTDLGNLDASLRWWNWVGDCRKCSKMGLTWESGIFCANYGKTRGGFSDCNGVWCGACFTPHVLDPASVAEPMDFNGQPLTVPEDAGRFMSARDGDHTLTPFQCPLCQCRNIKRRNLIPNFIQDELFVSQCIRATIDAFWSRTTGTLDKHLGEIRFQLRVQRALGFNCLPPLGPWSLGSHLGMAQALTMECRANQPGTKGRKTVTHETARKARTVHTNLWACSPWSGLDVSFAAKRGKYRATLCPTQKTFFEHFSRGFRIRTGVMTRQDRAYSLDLIHELLSRFETEWERQQAEDHIDVIWVSAVMFLLVSSFGGMRGYEVVWTDLAALLHDIQRCELEEDYTGVGWPLVGRFKMEGGGIGGHVIPIAGTTKSGVEFFKWAQRFAFVVSKDGRTTGWAFSRSNGSRAKASDYKDIIFTELEEIQNDRPDLIDSQVDVWEDFGIQRSGRRFFDTACRLRGVAKSDIEAQCRWMKDRQARGNPVARDMVDCYTEYRLMKPALLRPSLAL</sequence>